<protein>
    <submittedName>
        <fullName evidence="1">Uncharacterized protein</fullName>
    </submittedName>
</protein>
<reference evidence="1" key="1">
    <citation type="journal article" date="2020" name="Nature">
        <title>Giant virus diversity and host interactions through global metagenomics.</title>
        <authorList>
            <person name="Schulz F."/>
            <person name="Roux S."/>
            <person name="Paez-Espino D."/>
            <person name="Jungbluth S."/>
            <person name="Walsh D.A."/>
            <person name="Denef V.J."/>
            <person name="McMahon K.D."/>
            <person name="Konstantinidis K.T."/>
            <person name="Eloe-Fadrosh E.A."/>
            <person name="Kyrpides N.C."/>
            <person name="Woyke T."/>
        </authorList>
    </citation>
    <scope>NUCLEOTIDE SEQUENCE</scope>
    <source>
        <strain evidence="1">GVMAG-S-1102244-55</strain>
    </source>
</reference>
<sequence>MYMFRYRRAKKCKACVVNNTNSCATNITIAQPRNAPPKPNREKAIKVLDENGNEVPTFVPNQNTVQDSYFFSDGFGNPNSSNRKLATLSQPTKTELSQIVNGNIFKQGSAWANGYITKSQSNLESNVGSMGRIARLKANAISGDRKICKPILLGQTNYMHLAKSSLVSGYFRPSVCISSNNPFVSFCDGDSLGSINGCQTDITLLNFTLLGFINVFGNNTFVIIWRRKIGLNVNSVPSFTSLTISGKRDSNNQNESVTLNLSQAVGGFHLGTDLPNENTIRATWDSGTVPDVAIVKDILNSNSSTKKVFFQFH</sequence>
<dbReference type="AlphaFoldDB" id="A0A6C0KEH0"/>
<evidence type="ECO:0000313" key="1">
    <source>
        <dbReference type="EMBL" id="QHU15090.1"/>
    </source>
</evidence>
<name>A0A6C0KEH0_9ZZZZ</name>
<proteinExistence type="predicted"/>
<accession>A0A6C0KEH0</accession>
<organism evidence="1">
    <name type="scientific">viral metagenome</name>
    <dbReference type="NCBI Taxonomy" id="1070528"/>
    <lineage>
        <taxon>unclassified sequences</taxon>
        <taxon>metagenomes</taxon>
        <taxon>organismal metagenomes</taxon>
    </lineage>
</organism>
<dbReference type="EMBL" id="MN740849">
    <property type="protein sequence ID" value="QHU15090.1"/>
    <property type="molecule type" value="Genomic_DNA"/>
</dbReference>